<dbReference type="PROSITE" id="PS51191">
    <property type="entry name" value="FEMABX"/>
    <property type="match status" value="1"/>
</dbReference>
<organism evidence="7 8">
    <name type="scientific">Candidatus Uhrbacteria bacterium RIFOXYC2_FULL_47_19</name>
    <dbReference type="NCBI Taxonomy" id="1802424"/>
    <lineage>
        <taxon>Bacteria</taxon>
        <taxon>Candidatus Uhriibacteriota</taxon>
    </lineage>
</organism>
<reference evidence="7 8" key="1">
    <citation type="journal article" date="2016" name="Nat. Commun.">
        <title>Thousands of microbial genomes shed light on interconnected biogeochemical processes in an aquifer system.</title>
        <authorList>
            <person name="Anantharaman K."/>
            <person name="Brown C.T."/>
            <person name="Hug L.A."/>
            <person name="Sharon I."/>
            <person name="Castelle C.J."/>
            <person name="Probst A.J."/>
            <person name="Thomas B.C."/>
            <person name="Singh A."/>
            <person name="Wilkins M.J."/>
            <person name="Karaoz U."/>
            <person name="Brodie E.L."/>
            <person name="Williams K.H."/>
            <person name="Hubbard S.S."/>
            <person name="Banfield J.F."/>
        </authorList>
    </citation>
    <scope>NUCLEOTIDE SEQUENCE [LARGE SCALE GENOMIC DNA]</scope>
</reference>
<evidence type="ECO:0000256" key="6">
    <source>
        <dbReference type="ARBA" id="ARBA00023316"/>
    </source>
</evidence>
<dbReference type="GO" id="GO:0016755">
    <property type="term" value="F:aminoacyltransferase activity"/>
    <property type="evidence" value="ECO:0007669"/>
    <property type="project" value="InterPro"/>
</dbReference>
<evidence type="ECO:0000256" key="1">
    <source>
        <dbReference type="ARBA" id="ARBA00009943"/>
    </source>
</evidence>
<gene>
    <name evidence="7" type="ORF">A2480_02220</name>
</gene>
<dbReference type="EMBL" id="MGFG01000009">
    <property type="protein sequence ID" value="OGM01362.1"/>
    <property type="molecule type" value="Genomic_DNA"/>
</dbReference>
<dbReference type="GO" id="GO:0009252">
    <property type="term" value="P:peptidoglycan biosynthetic process"/>
    <property type="evidence" value="ECO:0007669"/>
    <property type="project" value="UniProtKB-KW"/>
</dbReference>
<sequence>MLKLVESESSDWNRFVLENGSGFLQSWEWGEFQEAVGRRVFRYRIDLPGDNGQSVARFTAIYDSFPFGRRYSYIPMGPIVSIDGDRRNKFGVAVSAIRESITREGLVLARLEPPAGFNREDLSRDDLLQLGLVPARARSPQHTSVVDLIKSSDELLADMKQKTRYNIRLAEKREVNVRQADPSDLRAFTKDIDRFQQLLAETAGRDRFHTHESDYYRRMLQVLAPKDGHDLSVRLMLADFEGQTLAAAVLAQFGDTMTYLHGASSSQHREVMAPYLLHWQAMLWAKEVGLSRYDFWGVAPEDSAADHSWSGLTRFKLGFGGQRESNLGTWELPGSKFWYGAYKITKRFF</sequence>
<dbReference type="GO" id="GO:0008360">
    <property type="term" value="P:regulation of cell shape"/>
    <property type="evidence" value="ECO:0007669"/>
    <property type="project" value="UniProtKB-KW"/>
</dbReference>
<proteinExistence type="inferred from homology"/>
<evidence type="ECO:0000313" key="8">
    <source>
        <dbReference type="Proteomes" id="UP000176988"/>
    </source>
</evidence>
<evidence type="ECO:0000256" key="4">
    <source>
        <dbReference type="ARBA" id="ARBA00022984"/>
    </source>
</evidence>
<evidence type="ECO:0008006" key="9">
    <source>
        <dbReference type="Google" id="ProtNLM"/>
    </source>
</evidence>
<comment type="caution">
    <text evidence="7">The sequence shown here is derived from an EMBL/GenBank/DDBJ whole genome shotgun (WGS) entry which is preliminary data.</text>
</comment>
<dbReference type="InterPro" id="IPR003447">
    <property type="entry name" value="FEMABX"/>
</dbReference>
<protein>
    <recommendedName>
        <fullName evidence="9">BioF2-like acetyltransferase domain-containing protein</fullName>
    </recommendedName>
</protein>
<dbReference type="AlphaFoldDB" id="A0A1F7WEV5"/>
<keyword evidence="6" id="KW-0961">Cell wall biogenesis/degradation</keyword>
<evidence type="ECO:0000256" key="2">
    <source>
        <dbReference type="ARBA" id="ARBA00022679"/>
    </source>
</evidence>
<dbReference type="PANTHER" id="PTHR36174:SF1">
    <property type="entry name" value="LIPID II:GLYCINE GLYCYLTRANSFERASE"/>
    <property type="match status" value="1"/>
</dbReference>
<dbReference type="GO" id="GO:0071555">
    <property type="term" value="P:cell wall organization"/>
    <property type="evidence" value="ECO:0007669"/>
    <property type="project" value="UniProtKB-KW"/>
</dbReference>
<name>A0A1F7WEV5_9BACT</name>
<evidence type="ECO:0000256" key="5">
    <source>
        <dbReference type="ARBA" id="ARBA00023315"/>
    </source>
</evidence>
<dbReference type="Gene3D" id="3.40.630.30">
    <property type="match status" value="2"/>
</dbReference>
<dbReference type="Pfam" id="PF02388">
    <property type="entry name" value="FemAB"/>
    <property type="match status" value="2"/>
</dbReference>
<dbReference type="Proteomes" id="UP000176988">
    <property type="component" value="Unassembled WGS sequence"/>
</dbReference>
<dbReference type="PANTHER" id="PTHR36174">
    <property type="entry name" value="LIPID II:GLYCINE GLYCYLTRANSFERASE"/>
    <property type="match status" value="1"/>
</dbReference>
<evidence type="ECO:0000256" key="3">
    <source>
        <dbReference type="ARBA" id="ARBA00022960"/>
    </source>
</evidence>
<dbReference type="STRING" id="1802424.A2480_02220"/>
<evidence type="ECO:0000313" key="7">
    <source>
        <dbReference type="EMBL" id="OGM01362.1"/>
    </source>
</evidence>
<keyword evidence="2" id="KW-0808">Transferase</keyword>
<dbReference type="InterPro" id="IPR050644">
    <property type="entry name" value="PG_Glycine_Bridge_Synth"/>
</dbReference>
<dbReference type="SUPFAM" id="SSF55729">
    <property type="entry name" value="Acyl-CoA N-acyltransferases (Nat)"/>
    <property type="match status" value="2"/>
</dbReference>
<accession>A0A1F7WEV5</accession>
<keyword evidence="5" id="KW-0012">Acyltransferase</keyword>
<keyword evidence="4" id="KW-0573">Peptidoglycan synthesis</keyword>
<dbReference type="InterPro" id="IPR016181">
    <property type="entry name" value="Acyl_CoA_acyltransferase"/>
</dbReference>
<keyword evidence="3" id="KW-0133">Cell shape</keyword>
<comment type="similarity">
    <text evidence="1">Belongs to the FemABX family.</text>
</comment>